<name>A0A485K7G7_9STRA</name>
<dbReference type="AlphaFoldDB" id="A0A485K7G7"/>
<dbReference type="SUPFAM" id="SSF48403">
    <property type="entry name" value="Ankyrin repeat"/>
    <property type="match status" value="1"/>
</dbReference>
<accession>A0A485K7G7</accession>
<feature type="region of interest" description="Disordered" evidence="1">
    <location>
        <begin position="259"/>
        <end position="283"/>
    </location>
</feature>
<feature type="compositionally biased region" description="Basic and acidic residues" evidence="1">
    <location>
        <begin position="267"/>
        <end position="277"/>
    </location>
</feature>
<reference evidence="3 4" key="1">
    <citation type="submission" date="2019-03" db="EMBL/GenBank/DDBJ databases">
        <authorList>
            <person name="Gaulin E."/>
            <person name="Dumas B."/>
        </authorList>
    </citation>
    <scope>NUCLEOTIDE SEQUENCE [LARGE SCALE GENOMIC DNA]</scope>
    <source>
        <strain evidence="3">CBS 568.67</strain>
    </source>
</reference>
<dbReference type="InterPro" id="IPR002110">
    <property type="entry name" value="Ankyrin_rpt"/>
</dbReference>
<gene>
    <name evidence="3" type="primary">Aste57867_311</name>
    <name evidence="2" type="ORF">As57867_000311</name>
    <name evidence="3" type="ORF">ASTE57867_311</name>
</gene>
<dbReference type="Pfam" id="PF12796">
    <property type="entry name" value="Ank_2"/>
    <property type="match status" value="1"/>
</dbReference>
<dbReference type="EMBL" id="VJMH01000014">
    <property type="protein sequence ID" value="KAF0720434.1"/>
    <property type="molecule type" value="Genomic_DNA"/>
</dbReference>
<dbReference type="EMBL" id="CAADRA010000014">
    <property type="protein sequence ID" value="VFT77537.1"/>
    <property type="molecule type" value="Genomic_DNA"/>
</dbReference>
<dbReference type="Gene3D" id="1.25.40.20">
    <property type="entry name" value="Ankyrin repeat-containing domain"/>
    <property type="match status" value="1"/>
</dbReference>
<proteinExistence type="predicted"/>
<evidence type="ECO:0000313" key="2">
    <source>
        <dbReference type="EMBL" id="KAF0720434.1"/>
    </source>
</evidence>
<sequence>MKLHIDRMAPPTKRGKSAGHLASSLVLRSHELLPLVVAFQHGLYLDMLPIYRAMLRYSPKEHPLYYCPEDIHPLLAAFPRSRLPALVACMPYMRSVLFLQAAQFGPLDLLHTLESLFSLQSAPTFLLDLAAQNGHLEVLRYLHTHAPHVCGTTAAMDSAAGGGYMDVVRFLHENRREGCTKAAMDTAAAAGHLAIVAFLHEEREEGCTDEAMEAAAAAGHLNVVEFLHDNRWEGDLEKARDGATDGTVVAYLTRMIRADKEDEDDETGGRQESRMDDDAVDVA</sequence>
<dbReference type="InterPro" id="IPR036770">
    <property type="entry name" value="Ankyrin_rpt-contain_sf"/>
</dbReference>
<evidence type="ECO:0000256" key="1">
    <source>
        <dbReference type="SAM" id="MobiDB-lite"/>
    </source>
</evidence>
<reference evidence="2" key="2">
    <citation type="submission" date="2019-06" db="EMBL/GenBank/DDBJ databases">
        <title>Genomics analysis of Aphanomyces spp. identifies a new class of oomycete effector associated with host adaptation.</title>
        <authorList>
            <person name="Gaulin E."/>
        </authorList>
    </citation>
    <scope>NUCLEOTIDE SEQUENCE</scope>
    <source>
        <strain evidence="2">CBS 578.67</strain>
    </source>
</reference>
<dbReference type="PANTHER" id="PTHR46586:SF3">
    <property type="entry name" value="ANKYRIN REPEAT-CONTAINING PROTEIN"/>
    <property type="match status" value="1"/>
</dbReference>
<evidence type="ECO:0000313" key="4">
    <source>
        <dbReference type="Proteomes" id="UP000332933"/>
    </source>
</evidence>
<dbReference type="PANTHER" id="PTHR46586">
    <property type="entry name" value="ANKYRIN REPEAT-CONTAINING PROTEIN"/>
    <property type="match status" value="1"/>
</dbReference>
<keyword evidence="4" id="KW-1185">Reference proteome</keyword>
<protein>
    <submittedName>
        <fullName evidence="3">Aste57867_311 protein</fullName>
    </submittedName>
</protein>
<organism evidence="3 4">
    <name type="scientific">Aphanomyces stellatus</name>
    <dbReference type="NCBI Taxonomy" id="120398"/>
    <lineage>
        <taxon>Eukaryota</taxon>
        <taxon>Sar</taxon>
        <taxon>Stramenopiles</taxon>
        <taxon>Oomycota</taxon>
        <taxon>Saprolegniomycetes</taxon>
        <taxon>Saprolegniales</taxon>
        <taxon>Verrucalvaceae</taxon>
        <taxon>Aphanomyces</taxon>
    </lineage>
</organism>
<dbReference type="OrthoDB" id="539213at2759"/>
<dbReference type="Proteomes" id="UP000332933">
    <property type="component" value="Unassembled WGS sequence"/>
</dbReference>
<evidence type="ECO:0000313" key="3">
    <source>
        <dbReference type="EMBL" id="VFT77537.1"/>
    </source>
</evidence>
<dbReference type="InterPro" id="IPR052050">
    <property type="entry name" value="SecEffector_AnkRepeat"/>
</dbReference>